<comment type="subcellular location">
    <subcellularLocation>
        <location evidence="1">Membrane</location>
        <topology evidence="1">Multi-pass membrane protein</topology>
    </subcellularLocation>
</comment>
<dbReference type="GO" id="GO:0016020">
    <property type="term" value="C:membrane"/>
    <property type="evidence" value="ECO:0007669"/>
    <property type="project" value="UniProtKB-SubCell"/>
</dbReference>
<protein>
    <recommendedName>
        <fullName evidence="7">EamA domain-containing protein</fullName>
    </recommendedName>
</protein>
<comment type="caution">
    <text evidence="8">The sequence shown here is derived from an EMBL/GenBank/DDBJ whole genome shotgun (WGS) entry which is preliminary data.</text>
</comment>
<evidence type="ECO:0000313" key="9">
    <source>
        <dbReference type="Proteomes" id="UP001058974"/>
    </source>
</evidence>
<keyword evidence="3 6" id="KW-0812">Transmembrane</keyword>
<evidence type="ECO:0000256" key="1">
    <source>
        <dbReference type="ARBA" id="ARBA00004141"/>
    </source>
</evidence>
<evidence type="ECO:0000256" key="3">
    <source>
        <dbReference type="ARBA" id="ARBA00022692"/>
    </source>
</evidence>
<dbReference type="SUPFAM" id="SSF103481">
    <property type="entry name" value="Multidrug resistance efflux transporter EmrE"/>
    <property type="match status" value="2"/>
</dbReference>
<evidence type="ECO:0000256" key="4">
    <source>
        <dbReference type="ARBA" id="ARBA00022989"/>
    </source>
</evidence>
<evidence type="ECO:0000256" key="6">
    <source>
        <dbReference type="SAM" id="Phobius"/>
    </source>
</evidence>
<feature type="transmembrane region" description="Helical" evidence="6">
    <location>
        <begin position="193"/>
        <end position="211"/>
    </location>
</feature>
<keyword evidence="9" id="KW-1185">Reference proteome</keyword>
<dbReference type="GO" id="GO:0022857">
    <property type="term" value="F:transmembrane transporter activity"/>
    <property type="evidence" value="ECO:0007669"/>
    <property type="project" value="InterPro"/>
</dbReference>
<feature type="transmembrane region" description="Helical" evidence="6">
    <location>
        <begin position="343"/>
        <end position="362"/>
    </location>
</feature>
<reference evidence="8 9" key="1">
    <citation type="journal article" date="2022" name="Nat. Genet.">
        <title>Improved pea reference genome and pan-genome highlight genomic features and evolutionary characteristics.</title>
        <authorList>
            <person name="Yang T."/>
            <person name="Liu R."/>
            <person name="Luo Y."/>
            <person name="Hu S."/>
            <person name="Wang D."/>
            <person name="Wang C."/>
            <person name="Pandey M.K."/>
            <person name="Ge S."/>
            <person name="Xu Q."/>
            <person name="Li N."/>
            <person name="Li G."/>
            <person name="Huang Y."/>
            <person name="Saxena R.K."/>
            <person name="Ji Y."/>
            <person name="Li M."/>
            <person name="Yan X."/>
            <person name="He Y."/>
            <person name="Liu Y."/>
            <person name="Wang X."/>
            <person name="Xiang C."/>
            <person name="Varshney R.K."/>
            <person name="Ding H."/>
            <person name="Gao S."/>
            <person name="Zong X."/>
        </authorList>
    </citation>
    <scope>NUCLEOTIDE SEQUENCE [LARGE SCALE GENOMIC DNA]</scope>
    <source>
        <strain evidence="8 9">cv. Zhongwan 6</strain>
    </source>
</reference>
<dbReference type="InterPro" id="IPR037185">
    <property type="entry name" value="EmrE-like"/>
</dbReference>
<gene>
    <name evidence="8" type="ORF">KIW84_072431</name>
</gene>
<dbReference type="InterPro" id="IPR030184">
    <property type="entry name" value="WAT1-related"/>
</dbReference>
<feature type="transmembrane region" description="Helical" evidence="6">
    <location>
        <begin position="247"/>
        <end position="266"/>
    </location>
</feature>
<accession>A0A9D4VN01</accession>
<keyword evidence="4 6" id="KW-1133">Transmembrane helix</keyword>
<feature type="transmembrane region" description="Helical" evidence="6">
    <location>
        <begin position="62"/>
        <end position="86"/>
    </location>
</feature>
<dbReference type="PANTHER" id="PTHR31218">
    <property type="entry name" value="WAT1-RELATED PROTEIN"/>
    <property type="match status" value="1"/>
</dbReference>
<evidence type="ECO:0000313" key="8">
    <source>
        <dbReference type="EMBL" id="KAI5385819.1"/>
    </source>
</evidence>
<feature type="transmembrane region" description="Helical" evidence="6">
    <location>
        <begin position="278"/>
        <end position="297"/>
    </location>
</feature>
<feature type="transmembrane region" description="Helical" evidence="6">
    <location>
        <begin position="158"/>
        <end position="181"/>
    </location>
</feature>
<dbReference type="AlphaFoldDB" id="A0A9D4VN01"/>
<dbReference type="Proteomes" id="UP001058974">
    <property type="component" value="Chromosome 7"/>
</dbReference>
<feature type="domain" description="EamA" evidence="7">
    <location>
        <begin position="248"/>
        <end position="386"/>
    </location>
</feature>
<comment type="similarity">
    <text evidence="2">Belongs to the drug/metabolite transporter (DMT) superfamily. Plant drug/metabolite exporter (P-DME) (TC 2.A.7.4) family.</text>
</comment>
<feature type="transmembrane region" description="Helical" evidence="6">
    <location>
        <begin position="130"/>
        <end position="152"/>
    </location>
</feature>
<feature type="transmembrane region" description="Helical" evidence="6">
    <location>
        <begin position="317"/>
        <end position="336"/>
    </location>
</feature>
<feature type="non-terminal residue" evidence="8">
    <location>
        <position position="420"/>
    </location>
</feature>
<feature type="transmembrane region" description="Helical" evidence="6">
    <location>
        <begin position="20"/>
        <end position="41"/>
    </location>
</feature>
<proteinExistence type="inferred from homology"/>
<dbReference type="Pfam" id="PF00892">
    <property type="entry name" value="EamA"/>
    <property type="match status" value="2"/>
</dbReference>
<evidence type="ECO:0000256" key="2">
    <source>
        <dbReference type="ARBA" id="ARBA00007635"/>
    </source>
</evidence>
<dbReference type="EMBL" id="JAMSHJ010000007">
    <property type="protein sequence ID" value="KAI5385819.1"/>
    <property type="molecule type" value="Genomic_DNA"/>
</dbReference>
<dbReference type="Gramene" id="Psat07G0243100-T1">
    <property type="protein sequence ID" value="KAI5385819.1"/>
    <property type="gene ID" value="KIW84_072431"/>
</dbReference>
<evidence type="ECO:0000256" key="5">
    <source>
        <dbReference type="ARBA" id="ARBA00023136"/>
    </source>
</evidence>
<organism evidence="8 9">
    <name type="scientific">Pisum sativum</name>
    <name type="common">Garden pea</name>
    <name type="synonym">Lathyrus oleraceus</name>
    <dbReference type="NCBI Taxonomy" id="3888"/>
    <lineage>
        <taxon>Eukaryota</taxon>
        <taxon>Viridiplantae</taxon>
        <taxon>Streptophyta</taxon>
        <taxon>Embryophyta</taxon>
        <taxon>Tracheophyta</taxon>
        <taxon>Spermatophyta</taxon>
        <taxon>Magnoliopsida</taxon>
        <taxon>eudicotyledons</taxon>
        <taxon>Gunneridae</taxon>
        <taxon>Pentapetalae</taxon>
        <taxon>rosids</taxon>
        <taxon>fabids</taxon>
        <taxon>Fabales</taxon>
        <taxon>Fabaceae</taxon>
        <taxon>Papilionoideae</taxon>
        <taxon>50 kb inversion clade</taxon>
        <taxon>NPAAA clade</taxon>
        <taxon>Hologalegina</taxon>
        <taxon>IRL clade</taxon>
        <taxon>Fabeae</taxon>
        <taxon>Lathyrus</taxon>
    </lineage>
</organism>
<sequence>LLFNYFNITLHYPLTLQIYFSIKIIHINNFVIYFSSLFLEYQNPITASKSIKKMKWIICKNSLKALIPVVLMVFCQIGYAAVNIMYKLAINDGMSMRVAAAYRLCFAAAFTIPLAIIFDRKERPKITWKVLYMAFLCGLFGGSLLLNLYGLGLTLTSATFMLSMLNLVPGVTFIMAISFGLEKLNWRLAEGKAKVIGTIISIGGAMLMIFYKGVEINIWNSNINLMHPLYDKNGIMEPIPVNFSSKLLGVPCGIGSCCSFSLWLIIQTRLNEEYPSHHSSTALMSTMGAIQATVLALCFDREWSQWKLDYNIRLLTIVYSGVIASGLLIVVIAWCIKIKGPLFASIFNPLQLLLVAISAYLLLDEKLYLGSVFGAVLIVCGIYAVLWSKSREMENKKKLLPLETNINSEEVEFVMPNSYK</sequence>
<name>A0A9D4VN01_PEA</name>
<dbReference type="InterPro" id="IPR000620">
    <property type="entry name" value="EamA_dom"/>
</dbReference>
<feature type="domain" description="EamA" evidence="7">
    <location>
        <begin position="69"/>
        <end position="209"/>
    </location>
</feature>
<keyword evidence="5 6" id="KW-0472">Membrane</keyword>
<evidence type="ECO:0000259" key="7">
    <source>
        <dbReference type="Pfam" id="PF00892"/>
    </source>
</evidence>
<feature type="transmembrane region" description="Helical" evidence="6">
    <location>
        <begin position="98"/>
        <end position="118"/>
    </location>
</feature>
<feature type="transmembrane region" description="Helical" evidence="6">
    <location>
        <begin position="368"/>
        <end position="388"/>
    </location>
</feature>